<evidence type="ECO:0000313" key="3">
    <source>
        <dbReference type="Proteomes" id="UP000371041"/>
    </source>
</evidence>
<dbReference type="AlphaFoldDB" id="A0A5Q3QC64"/>
<keyword evidence="3" id="KW-1185">Reference proteome</keyword>
<proteinExistence type="predicted"/>
<dbReference type="Gene3D" id="3.10.180.10">
    <property type="entry name" value="2,3-Dihydroxybiphenyl 1,2-Dioxygenase, domain 1"/>
    <property type="match status" value="1"/>
</dbReference>
<dbReference type="Proteomes" id="UP000371041">
    <property type="component" value="Chromosome"/>
</dbReference>
<protein>
    <submittedName>
        <fullName evidence="2">VOC family protein</fullName>
    </submittedName>
</protein>
<feature type="domain" description="PhnB-like" evidence="1">
    <location>
        <begin position="2"/>
        <end position="117"/>
    </location>
</feature>
<gene>
    <name evidence="2" type="ORF">GIY23_05450</name>
</gene>
<dbReference type="PANTHER" id="PTHR33990:SF2">
    <property type="entry name" value="PHNB-LIKE DOMAIN-CONTAINING PROTEIN"/>
    <property type="match status" value="1"/>
</dbReference>
<dbReference type="Pfam" id="PF06983">
    <property type="entry name" value="3-dmu-9_3-mt"/>
    <property type="match status" value="1"/>
</dbReference>
<dbReference type="InterPro" id="IPR009725">
    <property type="entry name" value="3_dmu_93_MTrfase"/>
</dbReference>
<sequence length="159" mass="17960">MQKITTYLWFDDQAEEAAAYYIATFGDGRIVETNRFPGPEPDADDVVIVTFELFGQQFIALNGGAQDFHFNESVSLYVECEDQAEVDRYWSTLVGDGGQEIECGWLRDKYGLRWQIIPKQLTEALSDPDPAAARRAMNAMLGMKKIDVERLRSALQPQG</sequence>
<accession>A0A5Q3QC64</accession>
<dbReference type="PIRSF" id="PIRSF021700">
    <property type="entry name" value="3_dmu_93_MTrfase"/>
    <property type="match status" value="1"/>
</dbReference>
<dbReference type="EMBL" id="CP045929">
    <property type="protein sequence ID" value="QGK69055.1"/>
    <property type="molecule type" value="Genomic_DNA"/>
</dbReference>
<dbReference type="RefSeq" id="WP_154075656.1">
    <property type="nucleotide sequence ID" value="NZ_CP045929.1"/>
</dbReference>
<dbReference type="PANTHER" id="PTHR33990">
    <property type="entry name" value="PROTEIN YJDN-RELATED"/>
    <property type="match status" value="1"/>
</dbReference>
<name>A0A5Q3QC64_9PSEU</name>
<dbReference type="KEGG" id="sace:GIY23_05450"/>
<dbReference type="InterPro" id="IPR029068">
    <property type="entry name" value="Glyas_Bleomycin-R_OHBP_Dase"/>
</dbReference>
<reference evidence="3" key="1">
    <citation type="submission" date="2019-11" db="EMBL/GenBank/DDBJ databases">
        <title>The complete genome sequence of Saccharopolyspora sp. E2A.</title>
        <authorList>
            <person name="Zhang G."/>
        </authorList>
    </citation>
    <scope>NUCLEOTIDE SEQUENCE [LARGE SCALE GENOMIC DNA]</scope>
    <source>
        <strain evidence="3">E2A</strain>
    </source>
</reference>
<dbReference type="CDD" id="cd06588">
    <property type="entry name" value="PhnB_like"/>
    <property type="match status" value="1"/>
</dbReference>
<organism evidence="2 3">
    <name type="scientific">Allosaccharopolyspora coralli</name>
    <dbReference type="NCBI Taxonomy" id="2665642"/>
    <lineage>
        <taxon>Bacteria</taxon>
        <taxon>Bacillati</taxon>
        <taxon>Actinomycetota</taxon>
        <taxon>Actinomycetes</taxon>
        <taxon>Pseudonocardiales</taxon>
        <taxon>Pseudonocardiaceae</taxon>
        <taxon>Allosaccharopolyspora</taxon>
    </lineage>
</organism>
<dbReference type="SUPFAM" id="SSF54593">
    <property type="entry name" value="Glyoxalase/Bleomycin resistance protein/Dihydroxybiphenyl dioxygenase"/>
    <property type="match status" value="1"/>
</dbReference>
<evidence type="ECO:0000259" key="1">
    <source>
        <dbReference type="Pfam" id="PF06983"/>
    </source>
</evidence>
<dbReference type="InterPro" id="IPR028973">
    <property type="entry name" value="PhnB-like"/>
</dbReference>
<evidence type="ECO:0000313" key="2">
    <source>
        <dbReference type="EMBL" id="QGK69055.1"/>
    </source>
</evidence>